<evidence type="ECO:0000313" key="3">
    <source>
        <dbReference type="Proteomes" id="UP001218638"/>
    </source>
</evidence>
<keyword evidence="3" id="KW-1185">Reference proteome</keyword>
<dbReference type="KEGG" id="slom:PXH66_13405"/>
<feature type="transmembrane region" description="Helical" evidence="1">
    <location>
        <begin position="320"/>
        <end position="342"/>
    </location>
</feature>
<proteinExistence type="predicted"/>
<feature type="transmembrane region" description="Helical" evidence="1">
    <location>
        <begin position="622"/>
        <end position="644"/>
    </location>
</feature>
<evidence type="ECO:0000256" key="1">
    <source>
        <dbReference type="SAM" id="Phobius"/>
    </source>
</evidence>
<reference evidence="2" key="1">
    <citation type="submission" date="2023-03" db="EMBL/GenBank/DDBJ databases">
        <title>Lomoglobus Profundus gen. nov., sp. nov., a novel member of the phylum Verrucomicrobia, isolated from deep-marine sediment of South China Sea.</title>
        <authorList>
            <person name="Ahmad T."/>
            <person name="Ishaq S.E."/>
            <person name="Wang F."/>
        </authorList>
    </citation>
    <scope>NUCLEOTIDE SEQUENCE</scope>
    <source>
        <strain evidence="2">LMO-M01</strain>
    </source>
</reference>
<dbReference type="RefSeq" id="WP_330928681.1">
    <property type="nucleotide sequence ID" value="NZ_CP119075.1"/>
</dbReference>
<feature type="transmembrane region" description="Helical" evidence="1">
    <location>
        <begin position="536"/>
        <end position="552"/>
    </location>
</feature>
<keyword evidence="1" id="KW-0812">Transmembrane</keyword>
<dbReference type="Proteomes" id="UP001218638">
    <property type="component" value="Chromosome"/>
</dbReference>
<keyword evidence="1" id="KW-0472">Membrane</keyword>
<keyword evidence="1" id="KW-1133">Transmembrane helix</keyword>
<sequence>MLLPDRVLRGLSVLLPFAVVAVVAWTGWSTVRAQRDQAGPNRLMIPVRIERAAEAHVYYDIGRGLWHGDQAVRQLEGSPDWRVVGFPLPRVPVQVLRFDPLLTPGTFALKAPWLESATGRTIARFPLSAVTPRHQIAAWRIEGDAFVAETLADADDAQVMLELGAPLRVGQPRWPWPEGVVVLGVIVFWGWVRRQPAAWHPRVDLVGWTRRVGRVGGRTGAVAMTVYRSATPRAVLLGAVVVGAGQWWAMRGLSETLDLPMWDETNYAARGIEWLPVGGPLGDLHTGPSYAVQYGLVGMGGSVERAIYRHHYFIKIGGVLMLYLLLARWWQCWPAAAAVALAWGGSWFHTEYPLLVYQAAWMWFLVALWLVDRWPVVALAPLAWAVGMRQDYQFVVPFLIVGVVVMWRRRGGRAREWLSWSGSRRERMVAVAIGVVLLMGIGTVATNVSLGGVGKRGWFAFQQHYAVRAMVVENIPNFNPLAEYPRIMARDFPGATSLREAWQSNPGAIVDHVQWNLGRAVIELRDLWRPAPERRALSWGLWATGALALLAAGRRAPPNANVPWWRVSEVTALGAVVVIGPGLVVLAKGPYMLAIVPLVLAIGAAVLRWGGARLPERGRTGLAVLGLTVSVVTAGAWIGSGSVFEPGSRPLPVRDTLAVLRDVWPTEGEHTLVGYGATSYANYLGHARCRGVEPVNAVSGDSAPDLSVAALLERDQPFAMLVTPEWRQASEVDETPLRERVDAGTWQVRDVVAGQLYWRSTP</sequence>
<dbReference type="AlphaFoldDB" id="A0AAE9ZUM3"/>
<feature type="transmembrane region" description="Helical" evidence="1">
    <location>
        <begin position="564"/>
        <end position="585"/>
    </location>
</feature>
<organism evidence="2 3">
    <name type="scientific">Synoicihabitans lomoniglobus</name>
    <dbReference type="NCBI Taxonomy" id="2909285"/>
    <lineage>
        <taxon>Bacteria</taxon>
        <taxon>Pseudomonadati</taxon>
        <taxon>Verrucomicrobiota</taxon>
        <taxon>Opitutia</taxon>
        <taxon>Opitutales</taxon>
        <taxon>Opitutaceae</taxon>
        <taxon>Synoicihabitans</taxon>
    </lineage>
</organism>
<feature type="transmembrane region" description="Helical" evidence="1">
    <location>
        <begin position="354"/>
        <end position="371"/>
    </location>
</feature>
<evidence type="ECO:0000313" key="2">
    <source>
        <dbReference type="EMBL" id="WED63329.1"/>
    </source>
</evidence>
<feature type="transmembrane region" description="Helical" evidence="1">
    <location>
        <begin position="591"/>
        <end position="610"/>
    </location>
</feature>
<dbReference type="EMBL" id="CP119075">
    <property type="protein sequence ID" value="WED63329.1"/>
    <property type="molecule type" value="Genomic_DNA"/>
</dbReference>
<accession>A0AAE9ZUM3</accession>
<feature type="transmembrane region" description="Helical" evidence="1">
    <location>
        <begin position="391"/>
        <end position="407"/>
    </location>
</feature>
<protein>
    <submittedName>
        <fullName evidence="2">Uncharacterized protein</fullName>
    </submittedName>
</protein>
<name>A0AAE9ZUM3_9BACT</name>
<feature type="transmembrane region" description="Helical" evidence="1">
    <location>
        <begin position="428"/>
        <end position="450"/>
    </location>
</feature>
<gene>
    <name evidence="2" type="ORF">PXH66_13405</name>
</gene>